<dbReference type="InterPro" id="IPR030389">
    <property type="entry name" value="G_FEOB_dom"/>
</dbReference>
<evidence type="ECO:0000256" key="9">
    <source>
        <dbReference type="ARBA" id="ARBA00022989"/>
    </source>
</evidence>
<feature type="transmembrane region" description="Helical" evidence="17">
    <location>
        <begin position="627"/>
        <end position="648"/>
    </location>
</feature>
<sequence length="684" mass="77065">MSNTFAMTKKHTAEKTIPLNFALAGNPNCGKTTIFNQLTGSRQYVGNWTGVTVEKKEGKMKNTNINIVDLPGIYSLSSTTLDEIIARDYIVQSRPDALLDVIDASNLERNLYLTLQLLELEVPMILILNMMDEVEHKGLEINIHKLEKILGVKCISTSVKNRETLNKISEINIEKIRLKDVFGYLPQDIRENIEQLAESMKKNKELTKLSSLKWLSLKLLENDENVIDTFLKNQSELLEKANLMRYELEQNYKKPISEVIILARYEFIYKIIEEVVIKKKMEKKESISDKIDKIVTNKFLAIPIFLGVMLLVYYVSITSLGDKTISFMEWLVGDVVTGIVIRFLDMLQVSDWMYSLIVDGIIGGMGAVIIFVPQIMILFMFIAILEDSGYMARIAFVMDKLLRNFGLSGKSFIPLVVGSGCSVPGIMATRTIENVNERKLTVLLTPFISCGAKLPIYVMFASAFFAKGAHWVVFSLYVLGIVVAMFSGILLSKTKYKGKSSYFIMELPPYRIPQVKNVLYRVWDRGKEFLMRAGTIIFAASVILWFLQSFTLQFEMTHNPENSILAFIGSIIAPIFKPLGFGDWKTAVAFFTGFAAKEAVISTLGAMQGVGEAGLASSLHTLFTPVSAYSFLVFILLASPCFAAQSAMKNEFNSWRETGFAIFYQTGIAWVISMLVYQIGIWIF</sequence>
<keyword evidence="12 15" id="KW-0342">GTP-binding</keyword>
<feature type="binding site" evidence="15">
    <location>
        <begin position="50"/>
        <end position="54"/>
    </location>
    <ligand>
        <name>GTP</name>
        <dbReference type="ChEBI" id="CHEBI:37565"/>
        <label>1</label>
    </ligand>
</feature>
<feature type="transmembrane region" description="Helical" evidence="17">
    <location>
        <begin position="562"/>
        <end position="580"/>
    </location>
</feature>
<evidence type="ECO:0000256" key="13">
    <source>
        <dbReference type="ARBA" id="ARBA00023136"/>
    </source>
</evidence>
<evidence type="ECO:0000256" key="1">
    <source>
        <dbReference type="ARBA" id="ARBA00003926"/>
    </source>
</evidence>
<evidence type="ECO:0000256" key="7">
    <source>
        <dbReference type="ARBA" id="ARBA00022692"/>
    </source>
</evidence>
<keyword evidence="9 17" id="KW-1133">Transmembrane helix</keyword>
<dbReference type="Gene3D" id="1.10.287.1770">
    <property type="match status" value="1"/>
</dbReference>
<dbReference type="FunFam" id="3.40.50.300:FF:000426">
    <property type="entry name" value="Ferrous iron transport protein B"/>
    <property type="match status" value="1"/>
</dbReference>
<protein>
    <recommendedName>
        <fullName evidence="14 17">Ferrous iron transport protein B</fullName>
    </recommendedName>
</protein>
<keyword evidence="10 17" id="KW-0408">Iron</keyword>
<feature type="transmembrane region" description="Helical" evidence="17">
    <location>
        <begin position="471"/>
        <end position="491"/>
    </location>
</feature>
<evidence type="ECO:0000256" key="12">
    <source>
        <dbReference type="ARBA" id="ARBA00023134"/>
    </source>
</evidence>
<feature type="binding site" evidence="15">
    <location>
        <begin position="69"/>
        <end position="72"/>
    </location>
    <ligand>
        <name>GTP</name>
        <dbReference type="ChEBI" id="CHEBI:37565"/>
        <label>1</label>
    </ligand>
</feature>
<evidence type="ECO:0000256" key="11">
    <source>
        <dbReference type="ARBA" id="ARBA00023065"/>
    </source>
</evidence>
<dbReference type="Pfam" id="PF07670">
    <property type="entry name" value="Gate"/>
    <property type="match status" value="2"/>
</dbReference>
<keyword evidence="8 15" id="KW-0547">Nucleotide-binding</keyword>
<evidence type="ECO:0000256" key="3">
    <source>
        <dbReference type="ARBA" id="ARBA00022448"/>
    </source>
</evidence>
<feature type="transmembrane region" description="Helical" evidence="17">
    <location>
        <begin position="660"/>
        <end position="683"/>
    </location>
</feature>
<feature type="binding site" evidence="16">
    <location>
        <position position="40"/>
    </location>
    <ligand>
        <name>Mg(2+)</name>
        <dbReference type="ChEBI" id="CHEBI:18420"/>
        <label>2</label>
    </ligand>
</feature>
<dbReference type="InterPro" id="IPR011642">
    <property type="entry name" value="Gate_dom"/>
</dbReference>
<comment type="similarity">
    <text evidence="17">Belongs to the TRAFAC class TrmE-Era-EngA-EngB-Septin-like GTPase superfamily. FeoB GTPase (TC 9.A.8) family.</text>
</comment>
<dbReference type="SUPFAM" id="SSF52540">
    <property type="entry name" value="P-loop containing nucleoside triphosphate hydrolases"/>
    <property type="match status" value="1"/>
</dbReference>
<evidence type="ECO:0000259" key="18">
    <source>
        <dbReference type="PROSITE" id="PS51711"/>
    </source>
</evidence>
<keyword evidence="13 17" id="KW-0472">Membrane</keyword>
<dbReference type="CDD" id="cd01879">
    <property type="entry name" value="FeoB"/>
    <property type="match status" value="1"/>
</dbReference>
<keyword evidence="7 17" id="KW-0812">Transmembrane</keyword>
<dbReference type="RefSeq" id="WP_242960221.1">
    <property type="nucleotide sequence ID" value="NZ_FUWV01000005.1"/>
</dbReference>
<accession>A0A1T4LXQ0</accession>
<organism evidence="19 20">
    <name type="scientific">Garciella nitratireducens DSM 15102</name>
    <dbReference type="NCBI Taxonomy" id="1121911"/>
    <lineage>
        <taxon>Bacteria</taxon>
        <taxon>Bacillati</taxon>
        <taxon>Bacillota</taxon>
        <taxon>Clostridia</taxon>
        <taxon>Eubacteriales</taxon>
        <taxon>Eubacteriaceae</taxon>
        <taxon>Garciella</taxon>
    </lineage>
</organism>
<feature type="binding site" evidence="16">
    <location>
        <position position="39"/>
    </location>
    <ligand>
        <name>Mg(2+)</name>
        <dbReference type="ChEBI" id="CHEBI:18420"/>
        <label>2</label>
    </ligand>
</feature>
<dbReference type="InterPro" id="IPR011640">
    <property type="entry name" value="Fe2_transport_prot_B_C"/>
</dbReference>
<feature type="binding site" evidence="16">
    <location>
        <position position="36"/>
    </location>
    <ligand>
        <name>Mg(2+)</name>
        <dbReference type="ChEBI" id="CHEBI:18420"/>
        <label>2</label>
    </ligand>
</feature>
<dbReference type="GO" id="GO:0005525">
    <property type="term" value="F:GTP binding"/>
    <property type="evidence" value="ECO:0007669"/>
    <property type="project" value="UniProtKB-KW"/>
</dbReference>
<evidence type="ECO:0000256" key="4">
    <source>
        <dbReference type="ARBA" id="ARBA00022475"/>
    </source>
</evidence>
<keyword evidence="6" id="KW-0997">Cell inner membrane</keyword>
<evidence type="ECO:0000256" key="10">
    <source>
        <dbReference type="ARBA" id="ARBA00023004"/>
    </source>
</evidence>
<evidence type="ECO:0000256" key="5">
    <source>
        <dbReference type="ARBA" id="ARBA00022496"/>
    </source>
</evidence>
<proteinExistence type="inferred from homology"/>
<reference evidence="19 20" key="1">
    <citation type="submission" date="2017-02" db="EMBL/GenBank/DDBJ databases">
        <authorList>
            <person name="Peterson S.W."/>
        </authorList>
    </citation>
    <scope>NUCLEOTIDE SEQUENCE [LARGE SCALE GENOMIC DNA]</scope>
    <source>
        <strain evidence="19 20">DSM 15102</strain>
    </source>
</reference>
<dbReference type="PANTHER" id="PTHR43185:SF1">
    <property type="entry name" value="FE(2+) TRANSPORTER FEOB"/>
    <property type="match status" value="1"/>
</dbReference>
<evidence type="ECO:0000256" key="16">
    <source>
        <dbReference type="PIRSR" id="PIRSR603373-2"/>
    </source>
</evidence>
<feature type="transmembrane region" description="Helical" evidence="17">
    <location>
        <begin position="356"/>
        <end position="385"/>
    </location>
</feature>
<feature type="binding site" evidence="15">
    <location>
        <begin position="129"/>
        <end position="132"/>
    </location>
    <ligand>
        <name>GTP</name>
        <dbReference type="ChEBI" id="CHEBI:37565"/>
        <label>1</label>
    </ligand>
</feature>
<dbReference type="InterPro" id="IPR041069">
    <property type="entry name" value="FeoB_Cyto"/>
</dbReference>
<dbReference type="InterPro" id="IPR027417">
    <property type="entry name" value="P-loop_NTPase"/>
</dbReference>
<keyword evidence="16" id="KW-0460">Magnesium</keyword>
<keyword evidence="3 17" id="KW-0813">Transport</keyword>
<dbReference type="GO" id="GO:0046872">
    <property type="term" value="F:metal ion binding"/>
    <property type="evidence" value="ECO:0007669"/>
    <property type="project" value="UniProtKB-KW"/>
</dbReference>
<dbReference type="GO" id="GO:0005886">
    <property type="term" value="C:plasma membrane"/>
    <property type="evidence" value="ECO:0007669"/>
    <property type="project" value="UniProtKB-SubCell"/>
</dbReference>
<name>A0A1T4LXQ0_9FIRM</name>
<dbReference type="InterPro" id="IPR003373">
    <property type="entry name" value="Fe2_transport_prot-B"/>
</dbReference>
<dbReference type="GO" id="GO:0015093">
    <property type="term" value="F:ferrous iron transmembrane transporter activity"/>
    <property type="evidence" value="ECO:0007669"/>
    <property type="project" value="UniProtKB-UniRule"/>
</dbReference>
<evidence type="ECO:0000313" key="19">
    <source>
        <dbReference type="EMBL" id="SJZ59519.1"/>
    </source>
</evidence>
<dbReference type="InterPro" id="IPR050860">
    <property type="entry name" value="FeoB_GTPase"/>
</dbReference>
<dbReference type="Proteomes" id="UP000196365">
    <property type="component" value="Unassembled WGS sequence"/>
</dbReference>
<dbReference type="EMBL" id="FUWV01000005">
    <property type="protein sequence ID" value="SJZ59519.1"/>
    <property type="molecule type" value="Genomic_DNA"/>
</dbReference>
<dbReference type="AlphaFoldDB" id="A0A1T4LXQ0"/>
<dbReference type="Gene3D" id="3.40.50.300">
    <property type="entry name" value="P-loop containing nucleotide triphosphate hydrolases"/>
    <property type="match status" value="1"/>
</dbReference>
<evidence type="ECO:0000256" key="14">
    <source>
        <dbReference type="NCBIfam" id="TIGR00437"/>
    </source>
</evidence>
<feature type="transmembrane region" description="Helical" evidence="17">
    <location>
        <begin position="587"/>
        <end position="607"/>
    </location>
</feature>
<dbReference type="PROSITE" id="PS51711">
    <property type="entry name" value="G_FEOB"/>
    <property type="match status" value="1"/>
</dbReference>
<dbReference type="NCBIfam" id="TIGR00437">
    <property type="entry name" value="feoB"/>
    <property type="match status" value="1"/>
</dbReference>
<feature type="transmembrane region" description="Helical" evidence="17">
    <location>
        <begin position="299"/>
        <end position="321"/>
    </location>
</feature>
<comment type="subcellular location">
    <subcellularLocation>
        <location evidence="2">Cell inner membrane</location>
        <topology evidence="2">Multi-pass membrane protein</topology>
    </subcellularLocation>
    <subcellularLocation>
        <location evidence="17">Cell membrane</location>
        <topology evidence="17">Multi-pass membrane protein</topology>
    </subcellularLocation>
</comment>
<dbReference type="PANTHER" id="PTHR43185">
    <property type="entry name" value="FERROUS IRON TRANSPORT PROTEIN B"/>
    <property type="match status" value="1"/>
</dbReference>
<keyword evidence="5 17" id="KW-0410">Iron transport</keyword>
<dbReference type="Pfam" id="PF17910">
    <property type="entry name" value="FeoB_Cyto"/>
    <property type="match status" value="1"/>
</dbReference>
<evidence type="ECO:0000256" key="8">
    <source>
        <dbReference type="ARBA" id="ARBA00022741"/>
    </source>
</evidence>
<feature type="binding site" evidence="15">
    <location>
        <begin position="25"/>
        <end position="32"/>
    </location>
    <ligand>
        <name>GTP</name>
        <dbReference type="ChEBI" id="CHEBI:37565"/>
        <label>1</label>
    </ligand>
</feature>
<keyword evidence="11" id="KW-0406">Ion transport</keyword>
<dbReference type="Pfam" id="PF02421">
    <property type="entry name" value="FeoB_N"/>
    <property type="match status" value="1"/>
</dbReference>
<evidence type="ECO:0000256" key="2">
    <source>
        <dbReference type="ARBA" id="ARBA00004429"/>
    </source>
</evidence>
<evidence type="ECO:0000256" key="6">
    <source>
        <dbReference type="ARBA" id="ARBA00022519"/>
    </source>
</evidence>
<keyword evidence="16" id="KW-0479">Metal-binding</keyword>
<keyword evidence="20" id="KW-1185">Reference proteome</keyword>
<dbReference type="Pfam" id="PF07664">
    <property type="entry name" value="FeoB_C"/>
    <property type="match status" value="1"/>
</dbReference>
<evidence type="ECO:0000256" key="15">
    <source>
        <dbReference type="PIRSR" id="PIRSR603373-1"/>
    </source>
</evidence>
<evidence type="ECO:0000256" key="17">
    <source>
        <dbReference type="RuleBase" id="RU362098"/>
    </source>
</evidence>
<keyword evidence="4" id="KW-1003">Cell membrane</keyword>
<comment type="function">
    <text evidence="1 17">Probable transporter of a GTP-driven Fe(2+) uptake system.</text>
</comment>
<gene>
    <name evidence="19" type="ORF">SAMN02745973_01126</name>
</gene>
<evidence type="ECO:0000313" key="20">
    <source>
        <dbReference type="Proteomes" id="UP000196365"/>
    </source>
</evidence>
<feature type="transmembrane region" description="Helical" evidence="17">
    <location>
        <begin position="440"/>
        <end position="465"/>
    </location>
</feature>
<feature type="domain" description="FeoB-type G" evidence="18">
    <location>
        <begin position="18"/>
        <end position="178"/>
    </location>
</feature>
<feature type="transmembrane region" description="Helical" evidence="17">
    <location>
        <begin position="529"/>
        <end position="550"/>
    </location>
</feature>